<evidence type="ECO:0000256" key="5">
    <source>
        <dbReference type="ARBA" id="ARBA00022833"/>
    </source>
</evidence>
<dbReference type="PROSITE" id="PS00028">
    <property type="entry name" value="ZINC_FINGER_C2H2_1"/>
    <property type="match status" value="1"/>
</dbReference>
<accession>A0A1A9ZZD7</accession>
<dbReference type="AlphaFoldDB" id="A0A1A9ZZD7"/>
<sequence length="232" mass="27374">MFDYQLSQSVHQRRKTVKKSFPFVKRNKDILNGRLEKRIDSMLEGGLLREIRSFYNEHKPNKNLFNASNNLYTKGVLQTIGFKEFIPYLEQFDAANDEQIEAYLKTNDYKMPTEGAAGGSETQLPVGLSTLITCLNELKLVTRRYSKKQQKWINNRLLACTDRDVPDIYELDTSDVNQWQTNISNYCAICERQFIGEYQWYLHLNSNKHKKRKESKKKREKLEMILDKDSKQ</sequence>
<evidence type="ECO:0000256" key="1">
    <source>
        <dbReference type="ARBA" id="ARBA00022679"/>
    </source>
</evidence>
<evidence type="ECO:0000259" key="8">
    <source>
        <dbReference type="PROSITE" id="PS00028"/>
    </source>
</evidence>
<dbReference type="EnsemblMetazoa" id="GPAI029645-RA">
    <property type="protein sequence ID" value="GPAI029645-PA"/>
    <property type="gene ID" value="GPAI029645"/>
</dbReference>
<dbReference type="Proteomes" id="UP000092445">
    <property type="component" value="Unassembled WGS sequence"/>
</dbReference>
<name>A0A1A9ZZD7_GLOPL</name>
<feature type="domain" description="C2H2-type" evidence="8">
    <location>
        <begin position="187"/>
        <end position="209"/>
    </location>
</feature>
<dbReference type="GO" id="GO:0005524">
    <property type="term" value="F:ATP binding"/>
    <property type="evidence" value="ECO:0007669"/>
    <property type="project" value="UniProtKB-KW"/>
</dbReference>
<evidence type="ECO:0000256" key="4">
    <source>
        <dbReference type="ARBA" id="ARBA00022771"/>
    </source>
</evidence>
<reference evidence="10" key="1">
    <citation type="submission" date="2014-03" db="EMBL/GenBank/DDBJ databases">
        <authorList>
            <person name="Aksoy S."/>
            <person name="Warren W."/>
            <person name="Wilson R.K."/>
        </authorList>
    </citation>
    <scope>NUCLEOTIDE SEQUENCE [LARGE SCALE GENOMIC DNA]</scope>
    <source>
        <strain evidence="10">IAEA</strain>
    </source>
</reference>
<dbReference type="GO" id="GO:0008270">
    <property type="term" value="F:zinc ion binding"/>
    <property type="evidence" value="ECO:0007669"/>
    <property type="project" value="UniProtKB-KW"/>
</dbReference>
<keyword evidence="3" id="KW-0547">Nucleotide-binding</keyword>
<dbReference type="STRING" id="7398.A0A1A9ZZD7"/>
<dbReference type="Pfam" id="PF01715">
    <property type="entry name" value="IPPT"/>
    <property type="match status" value="1"/>
</dbReference>
<keyword evidence="10" id="KW-1185">Reference proteome</keyword>
<evidence type="ECO:0000313" key="9">
    <source>
        <dbReference type="EnsemblMetazoa" id="GPAI029645-PA"/>
    </source>
</evidence>
<keyword evidence="6" id="KW-0067">ATP-binding</keyword>
<dbReference type="SUPFAM" id="SSF57667">
    <property type="entry name" value="beta-beta-alpha zinc fingers"/>
    <property type="match status" value="1"/>
</dbReference>
<dbReference type="GO" id="GO:0005739">
    <property type="term" value="C:mitochondrion"/>
    <property type="evidence" value="ECO:0007669"/>
    <property type="project" value="TreeGrafter"/>
</dbReference>
<reference evidence="9" key="2">
    <citation type="submission" date="2020-05" db="UniProtKB">
        <authorList>
            <consortium name="EnsemblMetazoa"/>
        </authorList>
    </citation>
    <scope>IDENTIFICATION</scope>
    <source>
        <strain evidence="9">IAEA</strain>
    </source>
</reference>
<evidence type="ECO:0000256" key="7">
    <source>
        <dbReference type="SAM" id="MobiDB-lite"/>
    </source>
</evidence>
<evidence type="ECO:0000256" key="3">
    <source>
        <dbReference type="ARBA" id="ARBA00022741"/>
    </source>
</evidence>
<evidence type="ECO:0000256" key="2">
    <source>
        <dbReference type="ARBA" id="ARBA00022723"/>
    </source>
</evidence>
<dbReference type="InterPro" id="IPR022755">
    <property type="entry name" value="Znf_C2H2_jaz"/>
</dbReference>
<dbReference type="Gene3D" id="1.10.287.890">
    <property type="entry name" value="Crystal structure of tRNA isopentenylpyrophosphate transferase (bh2366) domain"/>
    <property type="match status" value="1"/>
</dbReference>
<dbReference type="InterPro" id="IPR039657">
    <property type="entry name" value="Dimethylallyltransferase"/>
</dbReference>
<evidence type="ECO:0000256" key="6">
    <source>
        <dbReference type="ARBA" id="ARBA00022840"/>
    </source>
</evidence>
<keyword evidence="1" id="KW-0808">Transferase</keyword>
<dbReference type="InterPro" id="IPR036236">
    <property type="entry name" value="Znf_C2H2_sf"/>
</dbReference>
<protein>
    <recommendedName>
        <fullName evidence="8">C2H2-type domain-containing protein</fullName>
    </recommendedName>
</protein>
<dbReference type="VEuPathDB" id="VectorBase:GPAI029645"/>
<dbReference type="Gene3D" id="3.30.160.60">
    <property type="entry name" value="Classic Zinc Finger"/>
    <property type="match status" value="1"/>
</dbReference>
<keyword evidence="2" id="KW-0479">Metal-binding</keyword>
<dbReference type="InterPro" id="IPR013087">
    <property type="entry name" value="Znf_C2H2_type"/>
</dbReference>
<organism evidence="9 10">
    <name type="scientific">Glossina pallidipes</name>
    <name type="common">Tsetse fly</name>
    <dbReference type="NCBI Taxonomy" id="7398"/>
    <lineage>
        <taxon>Eukaryota</taxon>
        <taxon>Metazoa</taxon>
        <taxon>Ecdysozoa</taxon>
        <taxon>Arthropoda</taxon>
        <taxon>Hexapoda</taxon>
        <taxon>Insecta</taxon>
        <taxon>Pterygota</taxon>
        <taxon>Neoptera</taxon>
        <taxon>Endopterygota</taxon>
        <taxon>Diptera</taxon>
        <taxon>Brachycera</taxon>
        <taxon>Muscomorpha</taxon>
        <taxon>Hippoboscoidea</taxon>
        <taxon>Glossinidae</taxon>
        <taxon>Glossina</taxon>
    </lineage>
</organism>
<dbReference type="GO" id="GO:0006400">
    <property type="term" value="P:tRNA modification"/>
    <property type="evidence" value="ECO:0007669"/>
    <property type="project" value="TreeGrafter"/>
</dbReference>
<dbReference type="PANTHER" id="PTHR11088:SF89">
    <property type="entry name" value="TRNA DIMETHYLALLYLTRANSFERASE"/>
    <property type="match status" value="1"/>
</dbReference>
<feature type="region of interest" description="Disordered" evidence="7">
    <location>
        <begin position="211"/>
        <end position="232"/>
    </location>
</feature>
<dbReference type="GO" id="GO:0052381">
    <property type="term" value="F:tRNA dimethylallyltransferase activity"/>
    <property type="evidence" value="ECO:0007669"/>
    <property type="project" value="TreeGrafter"/>
</dbReference>
<keyword evidence="5" id="KW-0862">Zinc</keyword>
<keyword evidence="4" id="KW-0863">Zinc-finger</keyword>
<proteinExistence type="predicted"/>
<dbReference type="PANTHER" id="PTHR11088">
    <property type="entry name" value="TRNA DIMETHYLALLYLTRANSFERASE"/>
    <property type="match status" value="1"/>
</dbReference>
<feature type="compositionally biased region" description="Basic and acidic residues" evidence="7">
    <location>
        <begin position="220"/>
        <end position="232"/>
    </location>
</feature>
<evidence type="ECO:0000313" key="10">
    <source>
        <dbReference type="Proteomes" id="UP000092445"/>
    </source>
</evidence>
<dbReference type="Pfam" id="PF12171">
    <property type="entry name" value="zf-C2H2_jaz"/>
    <property type="match status" value="1"/>
</dbReference>